<reference evidence="3" key="1">
    <citation type="journal article" date="2010" name="Science">
        <title>Signatures of adaptation to obligate biotrophy in the Hyaloperonospora arabidopsidis genome.</title>
        <authorList>
            <person name="Baxter L."/>
            <person name="Tripathy S."/>
            <person name="Ishaque N."/>
            <person name="Boot N."/>
            <person name="Cabral A."/>
            <person name="Kemen E."/>
            <person name="Thines M."/>
            <person name="Ah-Fong A."/>
            <person name="Anderson R."/>
            <person name="Badejoko W."/>
            <person name="Bittner-Eddy P."/>
            <person name="Boore J.L."/>
            <person name="Chibucos M.C."/>
            <person name="Coates M."/>
            <person name="Dehal P."/>
            <person name="Delehaunty K."/>
            <person name="Dong S."/>
            <person name="Downton P."/>
            <person name="Dumas B."/>
            <person name="Fabro G."/>
            <person name="Fronick C."/>
            <person name="Fuerstenberg S.I."/>
            <person name="Fulton L."/>
            <person name="Gaulin E."/>
            <person name="Govers F."/>
            <person name="Hughes L."/>
            <person name="Humphray S."/>
            <person name="Jiang R.H."/>
            <person name="Judelson H."/>
            <person name="Kamoun S."/>
            <person name="Kyung K."/>
            <person name="Meijer H."/>
            <person name="Minx P."/>
            <person name="Morris P."/>
            <person name="Nelson J."/>
            <person name="Phuntumart V."/>
            <person name="Qutob D."/>
            <person name="Rehmany A."/>
            <person name="Rougon-Cardoso A."/>
            <person name="Ryden P."/>
            <person name="Torto-Alalibo T."/>
            <person name="Studholme D."/>
            <person name="Wang Y."/>
            <person name="Win J."/>
            <person name="Wood J."/>
            <person name="Clifton S.W."/>
            <person name="Rogers J."/>
            <person name="Van den Ackerveken G."/>
            <person name="Jones J.D."/>
            <person name="McDowell J.M."/>
            <person name="Beynon J."/>
            <person name="Tyler B.M."/>
        </authorList>
    </citation>
    <scope>NUCLEOTIDE SEQUENCE [LARGE SCALE GENOMIC DNA]</scope>
    <source>
        <strain evidence="3">Emoy2</strain>
    </source>
</reference>
<dbReference type="InParanoid" id="M4B2P4"/>
<sequence length="160" mass="18527">MAHRHQATGQQDRDEYAERLKFAINTVRDRKVEVLNSESVPASKRTGERELARGESDASATAERRGGRPKILPGTQLWLYLDRVKAGYAWKLAHLWHVLELVGDHAARLKIRGKEYRLFPIVHIPKLKWVIKFPDRPDNELAVDQADCVDFEECLLLEYR</sequence>
<evidence type="ECO:0000313" key="3">
    <source>
        <dbReference type="Proteomes" id="UP000011713"/>
    </source>
</evidence>
<dbReference type="Proteomes" id="UP000011713">
    <property type="component" value="Unassembled WGS sequence"/>
</dbReference>
<organism evidence="2 3">
    <name type="scientific">Hyaloperonospora arabidopsidis (strain Emoy2)</name>
    <name type="common">Downy mildew agent</name>
    <name type="synonym">Peronospora arabidopsidis</name>
    <dbReference type="NCBI Taxonomy" id="559515"/>
    <lineage>
        <taxon>Eukaryota</taxon>
        <taxon>Sar</taxon>
        <taxon>Stramenopiles</taxon>
        <taxon>Oomycota</taxon>
        <taxon>Peronosporomycetes</taxon>
        <taxon>Peronosporales</taxon>
        <taxon>Peronosporaceae</taxon>
        <taxon>Hyaloperonospora</taxon>
    </lineage>
</organism>
<dbReference type="AlphaFoldDB" id="M4B2P4"/>
<dbReference type="HOGENOM" id="CLU_000384_18_3_1"/>
<reference evidence="2" key="2">
    <citation type="submission" date="2015-06" db="UniProtKB">
        <authorList>
            <consortium name="EnsemblProtists"/>
        </authorList>
    </citation>
    <scope>IDENTIFICATION</scope>
    <source>
        <strain evidence="2">Emoy2</strain>
    </source>
</reference>
<feature type="region of interest" description="Disordered" evidence="1">
    <location>
        <begin position="36"/>
        <end position="69"/>
    </location>
</feature>
<evidence type="ECO:0000256" key="1">
    <source>
        <dbReference type="SAM" id="MobiDB-lite"/>
    </source>
</evidence>
<dbReference type="eggNOG" id="KOG0017">
    <property type="taxonomic scope" value="Eukaryota"/>
</dbReference>
<protein>
    <submittedName>
        <fullName evidence="2">Uncharacterized protein</fullName>
    </submittedName>
</protein>
<accession>M4B2P4</accession>
<keyword evidence="3" id="KW-1185">Reference proteome</keyword>
<dbReference type="EnsemblProtists" id="HpaT800542">
    <property type="protein sequence ID" value="HpaP800542"/>
    <property type="gene ID" value="HpaG800542"/>
</dbReference>
<name>M4B2P4_HYAAE</name>
<dbReference type="VEuPathDB" id="FungiDB:HpaG800542"/>
<evidence type="ECO:0000313" key="2">
    <source>
        <dbReference type="EnsemblProtists" id="HpaP800542"/>
    </source>
</evidence>
<feature type="compositionally biased region" description="Basic and acidic residues" evidence="1">
    <location>
        <begin position="45"/>
        <end position="66"/>
    </location>
</feature>
<dbReference type="EMBL" id="JH598094">
    <property type="status" value="NOT_ANNOTATED_CDS"/>
    <property type="molecule type" value="Genomic_DNA"/>
</dbReference>
<proteinExistence type="predicted"/>